<dbReference type="PANTHER" id="PTHR24169">
    <property type="entry name" value="NUCLEAR FACTOR NF-KAPPA-B PROTEIN"/>
    <property type="match status" value="1"/>
</dbReference>
<feature type="region of interest" description="Disordered" evidence="2">
    <location>
        <begin position="1143"/>
        <end position="1175"/>
    </location>
</feature>
<feature type="compositionally biased region" description="Low complexity" evidence="2">
    <location>
        <begin position="794"/>
        <end position="806"/>
    </location>
</feature>
<dbReference type="PROSITE" id="PS01204">
    <property type="entry name" value="REL_1"/>
    <property type="match status" value="1"/>
</dbReference>
<feature type="region of interest" description="Disordered" evidence="2">
    <location>
        <begin position="1064"/>
        <end position="1084"/>
    </location>
</feature>
<dbReference type="OMA" id="MEDIMPP"/>
<dbReference type="GO" id="GO:0005654">
    <property type="term" value="C:nucleoplasm"/>
    <property type="evidence" value="ECO:0007669"/>
    <property type="project" value="UniProtKB-ARBA"/>
</dbReference>
<dbReference type="GO" id="GO:0035206">
    <property type="term" value="P:regulation of hemocyte proliferation"/>
    <property type="evidence" value="ECO:0007669"/>
    <property type="project" value="UniProtKB-ARBA"/>
</dbReference>
<dbReference type="InterPro" id="IPR037059">
    <property type="entry name" value="RHD_DNA_bind_dom_sf"/>
</dbReference>
<dbReference type="GO" id="GO:0045087">
    <property type="term" value="P:innate immune response"/>
    <property type="evidence" value="ECO:0007669"/>
    <property type="project" value="TreeGrafter"/>
</dbReference>
<name>A0A336M6D0_CULSO</name>
<dbReference type="GO" id="GO:0002225">
    <property type="term" value="P:positive regulation of antimicrobial peptide production"/>
    <property type="evidence" value="ECO:0007669"/>
    <property type="project" value="UniProtKB-ARBA"/>
</dbReference>
<dbReference type="GO" id="GO:0038061">
    <property type="term" value="P:non-canonical NF-kappaB signal transduction"/>
    <property type="evidence" value="ECO:0007669"/>
    <property type="project" value="TreeGrafter"/>
</dbReference>
<dbReference type="CDD" id="cd07887">
    <property type="entry name" value="RHD-n_Dorsal_Dif"/>
    <property type="match status" value="1"/>
</dbReference>
<proteinExistence type="predicted"/>
<dbReference type="Pfam" id="PF00554">
    <property type="entry name" value="RHD_DNA_bind"/>
    <property type="match status" value="1"/>
</dbReference>
<dbReference type="FunFam" id="2.60.40.10:FF:000046">
    <property type="entry name" value="Nuclear factor NF-kappa-B p105 subunit"/>
    <property type="match status" value="1"/>
</dbReference>
<evidence type="ECO:0000259" key="3">
    <source>
        <dbReference type="PROSITE" id="PS50254"/>
    </source>
</evidence>
<gene>
    <name evidence="4" type="primary">CSON012766</name>
</gene>
<dbReference type="GO" id="GO:0005737">
    <property type="term" value="C:cytoplasm"/>
    <property type="evidence" value="ECO:0007669"/>
    <property type="project" value="InterPro"/>
</dbReference>
<dbReference type="SUPFAM" id="SSF81296">
    <property type="entry name" value="E set domains"/>
    <property type="match status" value="1"/>
</dbReference>
<dbReference type="GO" id="GO:0007249">
    <property type="term" value="P:canonical NF-kappaB signal transduction"/>
    <property type="evidence" value="ECO:0007669"/>
    <property type="project" value="TreeGrafter"/>
</dbReference>
<dbReference type="InterPro" id="IPR000451">
    <property type="entry name" value="NFkB/Dor"/>
</dbReference>
<evidence type="ECO:0000256" key="2">
    <source>
        <dbReference type="SAM" id="MobiDB-lite"/>
    </source>
</evidence>
<dbReference type="Gene3D" id="2.60.40.10">
    <property type="entry name" value="Immunoglobulins"/>
    <property type="match status" value="1"/>
</dbReference>
<dbReference type="AlphaFoldDB" id="A0A336M6D0"/>
<feature type="compositionally biased region" description="Basic and acidic residues" evidence="2">
    <location>
        <begin position="717"/>
        <end position="731"/>
    </location>
</feature>
<evidence type="ECO:0000256" key="1">
    <source>
        <dbReference type="SAM" id="Coils"/>
    </source>
</evidence>
<organism evidence="4">
    <name type="scientific">Culicoides sonorensis</name>
    <name type="common">Biting midge</name>
    <dbReference type="NCBI Taxonomy" id="179676"/>
    <lineage>
        <taxon>Eukaryota</taxon>
        <taxon>Metazoa</taxon>
        <taxon>Ecdysozoa</taxon>
        <taxon>Arthropoda</taxon>
        <taxon>Hexapoda</taxon>
        <taxon>Insecta</taxon>
        <taxon>Pterygota</taxon>
        <taxon>Neoptera</taxon>
        <taxon>Endopterygota</taxon>
        <taxon>Diptera</taxon>
        <taxon>Nematocera</taxon>
        <taxon>Chironomoidea</taxon>
        <taxon>Ceratopogonidae</taxon>
        <taxon>Ceratopogoninae</taxon>
        <taxon>Culicoides</taxon>
        <taxon>Monoculicoides</taxon>
    </lineage>
</organism>
<dbReference type="GO" id="GO:0001228">
    <property type="term" value="F:DNA-binding transcription activator activity, RNA polymerase II-specific"/>
    <property type="evidence" value="ECO:0007669"/>
    <property type="project" value="UniProtKB-ARBA"/>
</dbReference>
<dbReference type="Gene3D" id="2.60.40.340">
    <property type="entry name" value="Rel homology domain (RHD), DNA-binding domain"/>
    <property type="match status" value="1"/>
</dbReference>
<dbReference type="PANTHER" id="PTHR24169:SF25">
    <property type="entry name" value="DORSAL-RELATED IMMUNITY FACTOR DIF-RELATED"/>
    <property type="match status" value="1"/>
</dbReference>
<dbReference type="GO" id="GO:0034097">
    <property type="term" value="P:response to cytokine"/>
    <property type="evidence" value="ECO:0007669"/>
    <property type="project" value="TreeGrafter"/>
</dbReference>
<feature type="region of interest" description="Disordered" evidence="2">
    <location>
        <begin position="1"/>
        <end position="25"/>
    </location>
</feature>
<protein>
    <submittedName>
        <fullName evidence="4">CSON012766 protein</fullName>
    </submittedName>
</protein>
<feature type="compositionally biased region" description="Basic and acidic residues" evidence="2">
    <location>
        <begin position="819"/>
        <end position="842"/>
    </location>
</feature>
<dbReference type="PRINTS" id="PR00057">
    <property type="entry name" value="NFKBTNSCPFCT"/>
</dbReference>
<dbReference type="InterPro" id="IPR014756">
    <property type="entry name" value="Ig_E-set"/>
</dbReference>
<feature type="region of interest" description="Disordered" evidence="2">
    <location>
        <begin position="701"/>
        <end position="903"/>
    </location>
</feature>
<dbReference type="GO" id="GO:0008063">
    <property type="term" value="P:Toll signaling pathway"/>
    <property type="evidence" value="ECO:0007669"/>
    <property type="project" value="UniProtKB-ARBA"/>
</dbReference>
<dbReference type="InterPro" id="IPR033926">
    <property type="entry name" value="IPT_NFkappaB"/>
</dbReference>
<dbReference type="InterPro" id="IPR008967">
    <property type="entry name" value="p53-like_TF_DNA-bd_sf"/>
</dbReference>
<dbReference type="InterPro" id="IPR002909">
    <property type="entry name" value="IPT_dom"/>
</dbReference>
<dbReference type="CDD" id="cd01177">
    <property type="entry name" value="IPT_NFkappaB"/>
    <property type="match status" value="1"/>
</dbReference>
<dbReference type="EMBL" id="UFQT01000618">
    <property type="protein sequence ID" value="SSX25834.1"/>
    <property type="molecule type" value="Genomic_DNA"/>
</dbReference>
<evidence type="ECO:0000313" key="4">
    <source>
        <dbReference type="EMBL" id="SSX25834.1"/>
    </source>
</evidence>
<dbReference type="PROSITE" id="PS50254">
    <property type="entry name" value="REL_2"/>
    <property type="match status" value="1"/>
</dbReference>
<dbReference type="Pfam" id="PF16179">
    <property type="entry name" value="RHD_dimer"/>
    <property type="match status" value="1"/>
</dbReference>
<feature type="coiled-coil region" evidence="1">
    <location>
        <begin position="563"/>
        <end position="590"/>
    </location>
</feature>
<feature type="region of interest" description="Disordered" evidence="2">
    <location>
        <begin position="1199"/>
        <end position="1232"/>
    </location>
</feature>
<dbReference type="InterPro" id="IPR011539">
    <property type="entry name" value="RHD_DNA_bind_dom"/>
</dbReference>
<dbReference type="SMART" id="SM00429">
    <property type="entry name" value="IPT"/>
    <property type="match status" value="1"/>
</dbReference>
<dbReference type="InterPro" id="IPR030492">
    <property type="entry name" value="RHD_CS"/>
</dbReference>
<reference evidence="4" key="1">
    <citation type="submission" date="2018-07" db="EMBL/GenBank/DDBJ databases">
        <authorList>
            <person name="Quirk P.G."/>
            <person name="Krulwich T.A."/>
        </authorList>
    </citation>
    <scope>NUCLEOTIDE SEQUENCE</scope>
</reference>
<feature type="compositionally biased region" description="Polar residues" evidence="2">
    <location>
        <begin position="1"/>
        <end position="11"/>
    </location>
</feature>
<dbReference type="SUPFAM" id="SSF49417">
    <property type="entry name" value="p53-like transcription factors"/>
    <property type="match status" value="1"/>
</dbReference>
<sequence length="1232" mass="137962">MHRSPAQTNLFPSLSKPESPWSSDSSLRKFDLGGWSSSSSSEFGEHLSLFHKLDYLKKSPLAGMYHEITHSSPSIQVERKKRLVKKKESEKTPATVFPRKLVRQHEIGHKEEVEIIAKDTESDRFQPIDDINHVHFAPILSVPSNQVPNQTSPVFGLSNNQHLITPSNTMPAQPSSRTTTQMNYPAETIIIEQPASKALRFRYECEGRSAGSIPGVKSTPENKTYPTIQVRGYQGRAVVVVSCVTKDPPHRPHPHNLVGKEGCKKGVCTLEINNKDMTVSFSNLGIQCVKKRDIEDALKQREEIRVDPFRTGFSHKTQPSSVDLNVVRLCFQVFLEGDKGKFTRPLAPVVSEPIYDKKAMSDLVICKLSDCSCPVTGNRDMILLCEKVAKEDIAVKFYEEQNGQVVWEAFGDFQHSAVHKQVAIAFKIPPYKTTQVKQPVECFIQLVRPSDGVVSEPLRFNYTPIEGKPRFQSLREDLKRMANIDIFEQILVNNSSEAAGHLENNNNNDNFDHEMNHEDENNNNNDFNLVLSNHENTNHNTKQGDEVIELLDTPLIENQNQYLEDDDKTLNDLLEQVAELDEIYTDHQIRRDNTTDDFIENELRRTDPQAGNMPVKREGEKMDVDFDDAATYSSLQKAFKNPIDITIGPPIPQRPLHGQLMPEPAHDGTHTYDAVDPSPVVVNATVAPKIDLQLMLKRENCEQQEKLPPLPPKRARKLPDSDQIQSDKENESVPELTSSQSQSQILIKNAENAPNKKLPLPPSKNGSTTLPRPKKPGFFSKLFSRKKSKSDINTQTPSTTAKTTPAVSREPSVNAFDFNDPHRESFRSLRNPLIEDLKEGKSPSKGKVGKPVGRSVSSVSGKRPNLGPEIIHIPLKGDSTNSLPQSNPNLNAPRQGQHSGYGSASTISLHALDKDRKTVSALQLADLPLKDGNMELVAIADAQSIKNLCEGDFGVQLDPDVNLSEAEHYALYTSIPPFATMSEIDENSMYYAQVEGEFRGKKRPRMSGDTTDMFHKVLEQIPPDDRNPYRNISPAGPSVKAEPRETPSPFIPVQHYGGSMYENYRTNQTTPSPQPPTLQPQQPLPFSLSPQPTIPTHFTTNQFPQAFQQDPTFHQIASQLPPLIGNYITPVPMDIQSQQLHQIQQPGPLPPQAQMLPNQNNPTNNNNNPFQQDSINNIEPLDYFQINSSEIRNLLNDGNFSTLNSGQQQQNVNPRAQDPDEECISDSLNKIL</sequence>
<feature type="compositionally biased region" description="Polar residues" evidence="2">
    <location>
        <begin position="1199"/>
        <end position="1214"/>
    </location>
</feature>
<feature type="compositionally biased region" description="Polar residues" evidence="2">
    <location>
        <begin position="878"/>
        <end position="903"/>
    </location>
</feature>
<dbReference type="VEuPathDB" id="VectorBase:CSON012766"/>
<accession>A0A336M6D0</accession>
<dbReference type="GO" id="GO:0000978">
    <property type="term" value="F:RNA polymerase II cis-regulatory region sequence-specific DNA binding"/>
    <property type="evidence" value="ECO:0007669"/>
    <property type="project" value="TreeGrafter"/>
</dbReference>
<dbReference type="GO" id="GO:0048935">
    <property type="term" value="P:peripheral nervous system neuron development"/>
    <property type="evidence" value="ECO:0007669"/>
    <property type="project" value="UniProtKB-ARBA"/>
</dbReference>
<dbReference type="InterPro" id="IPR032397">
    <property type="entry name" value="RHD_dimer"/>
</dbReference>
<dbReference type="FunFam" id="2.60.40.340:FF:000006">
    <property type="entry name" value="Dorsal isoform 1-B"/>
    <property type="match status" value="1"/>
</dbReference>
<feature type="compositionally biased region" description="Low complexity" evidence="2">
    <location>
        <begin position="12"/>
        <end position="25"/>
    </location>
</feature>
<feature type="region of interest" description="Disordered" evidence="2">
    <location>
        <begin position="1021"/>
        <end position="1047"/>
    </location>
</feature>
<keyword evidence="1" id="KW-0175">Coiled coil</keyword>
<feature type="domain" description="RHD" evidence="3">
    <location>
        <begin position="190"/>
        <end position="361"/>
    </location>
</feature>
<feature type="compositionally biased region" description="Low complexity" evidence="2">
    <location>
        <begin position="843"/>
        <end position="864"/>
    </location>
</feature>
<dbReference type="InterPro" id="IPR013783">
    <property type="entry name" value="Ig-like_fold"/>
</dbReference>
<dbReference type="GO" id="GO:0033554">
    <property type="term" value="P:cellular response to stress"/>
    <property type="evidence" value="ECO:0007669"/>
    <property type="project" value="TreeGrafter"/>
</dbReference>